<protein>
    <submittedName>
        <fullName evidence="1">Uncharacterized protein</fullName>
    </submittedName>
</protein>
<dbReference type="AlphaFoldDB" id="A0A8S1QUQ8"/>
<reference evidence="1" key="1">
    <citation type="submission" date="2021-01" db="EMBL/GenBank/DDBJ databases">
        <authorList>
            <consortium name="Genoscope - CEA"/>
            <person name="William W."/>
        </authorList>
    </citation>
    <scope>NUCLEOTIDE SEQUENCE</scope>
</reference>
<dbReference type="EMBL" id="CAJJDN010000118">
    <property type="protein sequence ID" value="CAD8118665.1"/>
    <property type="molecule type" value="Genomic_DNA"/>
</dbReference>
<keyword evidence="2" id="KW-1185">Reference proteome</keyword>
<accession>A0A8S1QUQ8</accession>
<name>A0A8S1QUQ8_9CILI</name>
<dbReference type="Proteomes" id="UP000692954">
    <property type="component" value="Unassembled WGS sequence"/>
</dbReference>
<organism evidence="1 2">
    <name type="scientific">Paramecium sonneborni</name>
    <dbReference type="NCBI Taxonomy" id="65129"/>
    <lineage>
        <taxon>Eukaryota</taxon>
        <taxon>Sar</taxon>
        <taxon>Alveolata</taxon>
        <taxon>Ciliophora</taxon>
        <taxon>Intramacronucleata</taxon>
        <taxon>Oligohymenophorea</taxon>
        <taxon>Peniculida</taxon>
        <taxon>Parameciidae</taxon>
        <taxon>Paramecium</taxon>
    </lineage>
</organism>
<evidence type="ECO:0000313" key="2">
    <source>
        <dbReference type="Proteomes" id="UP000692954"/>
    </source>
</evidence>
<sequence>MFLFQKRLMTLSQSSQQPIRLKPKFYSLQKENMPIQKDLPKVNLIHKLNEASKMSKSQPKQQVLITQKTISKDIWHKKSISMKMKKANFKDGKKIISGQLIKYKKGDQIYAFRCIKDTMKQCKLKDLKLDHDVDTDDEQIFMATKNMFMSLCQSIKRELFNNQDEQNNQENKIIIDDDFL</sequence>
<gene>
    <name evidence="1" type="ORF">PSON_ATCC_30995.1.T1180066</name>
</gene>
<evidence type="ECO:0000313" key="1">
    <source>
        <dbReference type="EMBL" id="CAD8118665.1"/>
    </source>
</evidence>
<proteinExistence type="predicted"/>
<comment type="caution">
    <text evidence="1">The sequence shown here is derived from an EMBL/GenBank/DDBJ whole genome shotgun (WGS) entry which is preliminary data.</text>
</comment>